<sequence>MNFLNWYDWIQPTNPFASIFFGLIFTVIISSVIWLDTKTKKTASIALVAGVCVTVVGVTILNAVGFYG</sequence>
<proteinExistence type="predicted"/>
<gene>
    <name evidence="2" type="ORF">CEQ21_02615</name>
</gene>
<evidence type="ECO:0000313" key="3">
    <source>
        <dbReference type="Proteomes" id="UP000319837"/>
    </source>
</evidence>
<dbReference type="EMBL" id="RIBP01000001">
    <property type="protein sequence ID" value="TRZ39857.1"/>
    <property type="molecule type" value="Genomic_DNA"/>
</dbReference>
<dbReference type="AlphaFoldDB" id="A0A553SS84"/>
<protein>
    <submittedName>
        <fullName evidence="2">Uncharacterized protein</fullName>
    </submittedName>
</protein>
<keyword evidence="1" id="KW-0472">Membrane</keyword>
<accession>A0A553SS84</accession>
<name>A0A553SS84_NIACI</name>
<feature type="transmembrane region" description="Helical" evidence="1">
    <location>
        <begin position="47"/>
        <end position="67"/>
    </location>
</feature>
<keyword evidence="1" id="KW-1133">Transmembrane helix</keyword>
<comment type="caution">
    <text evidence="2">The sequence shown here is derived from an EMBL/GenBank/DDBJ whole genome shotgun (WGS) entry which is preliminary data.</text>
</comment>
<reference evidence="3" key="1">
    <citation type="submission" date="2018-10" db="EMBL/GenBank/DDBJ databases">
        <title>FDA dAtabase for Regulatory Grade micrObial Sequences (FDA-ARGOS): Supporting development and validation of Infectious Disease Dx tests.</title>
        <authorList>
            <person name="Minogue T."/>
            <person name="Wolcott M."/>
            <person name="Wasieloski L."/>
            <person name="Aguilar W."/>
            <person name="Moore D."/>
            <person name="Tallon L."/>
            <person name="Sadzewicz L."/>
            <person name="Sengamalay N."/>
            <person name="Ott S."/>
            <person name="Godinez A."/>
            <person name="Nagaraj S."/>
            <person name="Vavikolanu K."/>
            <person name="Vyas G."/>
            <person name="Nadendla S."/>
            <person name="George J."/>
            <person name="Sichtig H."/>
        </authorList>
    </citation>
    <scope>NUCLEOTIDE SEQUENCE [LARGE SCALE GENOMIC DNA]</scope>
    <source>
        <strain evidence="3">FDAARGOS_343</strain>
    </source>
</reference>
<evidence type="ECO:0000313" key="2">
    <source>
        <dbReference type="EMBL" id="TRZ39857.1"/>
    </source>
</evidence>
<organism evidence="2 3">
    <name type="scientific">Niallia circulans</name>
    <name type="common">Bacillus circulans</name>
    <dbReference type="NCBI Taxonomy" id="1397"/>
    <lineage>
        <taxon>Bacteria</taxon>
        <taxon>Bacillati</taxon>
        <taxon>Bacillota</taxon>
        <taxon>Bacilli</taxon>
        <taxon>Bacillales</taxon>
        <taxon>Bacillaceae</taxon>
        <taxon>Niallia</taxon>
    </lineage>
</organism>
<dbReference type="RefSeq" id="WP_185763280.1">
    <property type="nucleotide sequence ID" value="NZ_RIBP01000001.1"/>
</dbReference>
<evidence type="ECO:0000256" key="1">
    <source>
        <dbReference type="SAM" id="Phobius"/>
    </source>
</evidence>
<keyword evidence="1" id="KW-0812">Transmembrane</keyword>
<feature type="transmembrane region" description="Helical" evidence="1">
    <location>
        <begin position="16"/>
        <end position="35"/>
    </location>
</feature>
<dbReference type="Proteomes" id="UP000319837">
    <property type="component" value="Unassembled WGS sequence"/>
</dbReference>